<feature type="signal peptide" evidence="1">
    <location>
        <begin position="1"/>
        <end position="25"/>
    </location>
</feature>
<name>A0ABX0JKN4_9PROT</name>
<evidence type="ECO:0000313" key="2">
    <source>
        <dbReference type="EMBL" id="NHN83338.1"/>
    </source>
</evidence>
<sequence length="269" mass="30313">MNDCGRKTVLLPAVLSVFLCQPAAATPVYGVSVQATFPHDPRAFTEGLFFQDGFLFESTGLAGHSWIRKEKPETATPLQETRLDTPYFGEGIITWKDRLFQLTWRDHVGFIYDLKTLKPEGQFTYPGEGWSFTRNSQWLIMSDGSAKLRFIDPKTLKQVTTLSVTADGCPVPNLNELEWVNGEIYANVWLTNLIARIDPKTGIVTSFLDLSHIGPPRTRYSDNVLNGIAWDAQKKRLFVTGKLWPSMYQITTGNRKTGQISCKDLTQTD</sequence>
<comment type="caution">
    <text evidence="2">The sequence shown here is derived from an EMBL/GenBank/DDBJ whole genome shotgun (WGS) entry which is preliminary data.</text>
</comment>
<dbReference type="InterPro" id="IPR007788">
    <property type="entry name" value="QCT"/>
</dbReference>
<keyword evidence="1" id="KW-0732">Signal</keyword>
<dbReference type="SUPFAM" id="SSF50969">
    <property type="entry name" value="YVTN repeat-like/Quinoprotein amine dehydrogenase"/>
    <property type="match status" value="1"/>
</dbReference>
<dbReference type="Proteomes" id="UP000635278">
    <property type="component" value="Unassembled WGS sequence"/>
</dbReference>
<gene>
    <name evidence="2" type="ORF">GOB93_01615</name>
</gene>
<protein>
    <submittedName>
        <fullName evidence="2">Glutaminyl-peptide cyclotransferase</fullName>
    </submittedName>
</protein>
<accession>A0ABX0JKN4</accession>
<dbReference type="PANTHER" id="PTHR31270">
    <property type="entry name" value="GLUTAMINYL-PEPTIDE CYCLOTRANSFERASE"/>
    <property type="match status" value="1"/>
</dbReference>
<proteinExistence type="predicted"/>
<dbReference type="Pfam" id="PF05096">
    <property type="entry name" value="Glu_cyclase_2"/>
    <property type="match status" value="1"/>
</dbReference>
<reference evidence="2 3" key="1">
    <citation type="journal article" date="2020" name="Int. J. Syst. Evol. Microbiol.">
        <title>Novel acetic acid bacteria from cider fermentations: Acetobacter conturbans sp. nov. and Acetobacter fallax sp. nov.</title>
        <authorList>
            <person name="Sombolestani A.S."/>
            <person name="Cleenwerck I."/>
            <person name="Cnockaert M."/>
            <person name="Borremans W."/>
            <person name="Wieme A.D."/>
            <person name="De Vuyst L."/>
            <person name="Vandamme P."/>
        </authorList>
    </citation>
    <scope>NUCLEOTIDE SEQUENCE [LARGE SCALE GENOMIC DNA]</scope>
    <source>
        <strain evidence="2 3">LMG 30640</strain>
    </source>
</reference>
<dbReference type="RefSeq" id="WP_173581782.1">
    <property type="nucleotide sequence ID" value="NZ_WOTB01000002.1"/>
</dbReference>
<evidence type="ECO:0000256" key="1">
    <source>
        <dbReference type="SAM" id="SignalP"/>
    </source>
</evidence>
<evidence type="ECO:0000313" key="3">
    <source>
        <dbReference type="Proteomes" id="UP000635278"/>
    </source>
</evidence>
<organism evidence="2 3">
    <name type="scientific">Acetobacter musti</name>
    <dbReference type="NCBI Taxonomy" id="864732"/>
    <lineage>
        <taxon>Bacteria</taxon>
        <taxon>Pseudomonadati</taxon>
        <taxon>Pseudomonadota</taxon>
        <taxon>Alphaproteobacteria</taxon>
        <taxon>Acetobacterales</taxon>
        <taxon>Acetobacteraceae</taxon>
        <taxon>Acetobacter</taxon>
    </lineage>
</organism>
<dbReference type="PANTHER" id="PTHR31270:SF1">
    <property type="entry name" value="GLUTAMINYL-PEPTIDE CYCLOTRANSFERASE"/>
    <property type="match status" value="1"/>
</dbReference>
<dbReference type="InterPro" id="IPR011044">
    <property type="entry name" value="Quino_amine_DH_bsu"/>
</dbReference>
<keyword evidence="3" id="KW-1185">Reference proteome</keyword>
<dbReference type="EMBL" id="WOTB01000002">
    <property type="protein sequence ID" value="NHN83338.1"/>
    <property type="molecule type" value="Genomic_DNA"/>
</dbReference>
<feature type="chain" id="PRO_5045185046" evidence="1">
    <location>
        <begin position="26"/>
        <end position="269"/>
    </location>
</feature>